<protein>
    <submittedName>
        <fullName evidence="1">Uncharacterized protein</fullName>
    </submittedName>
</protein>
<comment type="caution">
    <text evidence="1">The sequence shown here is derived from an EMBL/GenBank/DDBJ whole genome shotgun (WGS) entry which is preliminary data.</text>
</comment>
<dbReference type="GO" id="GO:0061671">
    <property type="term" value="C:Cbp3p-Cbp6 complex"/>
    <property type="evidence" value="ECO:0007669"/>
    <property type="project" value="InterPro"/>
</dbReference>
<dbReference type="OrthoDB" id="2107880at2759"/>
<sequence>MSVLLAELKVLHRNYNRVASKWPIDRLRPTYNLSESLKQYAEERFNKKAYDSKEEMQTILDNGKSNLASLERILNNDAKNKYPLSSRITSPSSDPKYYSKLIDHVEDVVSGKARKPGNWFINFLSG</sequence>
<proteinExistence type="predicted"/>
<dbReference type="PANTHER" id="PTHR28250:SF1">
    <property type="entry name" value="CYTOCHROME B PRE-MRNA-PROCESSING PROTEIN 6"/>
    <property type="match status" value="1"/>
</dbReference>
<dbReference type="Proteomes" id="UP000188320">
    <property type="component" value="Unassembled WGS sequence"/>
</dbReference>
<dbReference type="EMBL" id="LSSK01000087">
    <property type="protein sequence ID" value="OMH85401.1"/>
    <property type="molecule type" value="Genomic_DNA"/>
</dbReference>
<name>A0A1R1PWR8_ZANCU</name>
<evidence type="ECO:0000313" key="2">
    <source>
        <dbReference type="Proteomes" id="UP000188320"/>
    </source>
</evidence>
<dbReference type="Pfam" id="PF20180">
    <property type="entry name" value="UQCC2_CBP6"/>
    <property type="match status" value="1"/>
</dbReference>
<dbReference type="GO" id="GO:0043022">
    <property type="term" value="F:ribosome binding"/>
    <property type="evidence" value="ECO:0007669"/>
    <property type="project" value="InterPro"/>
</dbReference>
<reference evidence="2" key="1">
    <citation type="submission" date="2017-01" db="EMBL/GenBank/DDBJ databases">
        <authorList>
            <person name="Wang Y."/>
            <person name="White M."/>
            <person name="Kvist S."/>
            <person name="Moncalvo J.-M."/>
        </authorList>
    </citation>
    <scope>NUCLEOTIDE SEQUENCE [LARGE SCALE GENOMIC DNA]</scope>
    <source>
        <strain evidence="2">COL-18-3</strain>
    </source>
</reference>
<organism evidence="1 2">
    <name type="scientific">Zancudomyces culisetae</name>
    <name type="common">Gut fungus</name>
    <name type="synonym">Smittium culisetae</name>
    <dbReference type="NCBI Taxonomy" id="1213189"/>
    <lineage>
        <taxon>Eukaryota</taxon>
        <taxon>Fungi</taxon>
        <taxon>Fungi incertae sedis</taxon>
        <taxon>Zoopagomycota</taxon>
        <taxon>Kickxellomycotina</taxon>
        <taxon>Harpellomycetes</taxon>
        <taxon>Harpellales</taxon>
        <taxon>Legeriomycetaceae</taxon>
        <taxon>Zancudomyces</taxon>
    </lineage>
</organism>
<accession>A0A1R1PWR8</accession>
<gene>
    <name evidence="1" type="ORF">AX774_g1052</name>
</gene>
<dbReference type="InterPro" id="IPR037653">
    <property type="entry name" value="Cbp6"/>
</dbReference>
<dbReference type="AlphaFoldDB" id="A0A1R1PWR8"/>
<keyword evidence="2" id="KW-1185">Reference proteome</keyword>
<dbReference type="GO" id="GO:0034551">
    <property type="term" value="P:mitochondrial respiratory chain complex III assembly"/>
    <property type="evidence" value="ECO:0007669"/>
    <property type="project" value="TreeGrafter"/>
</dbReference>
<dbReference type="PANTHER" id="PTHR28250">
    <property type="entry name" value="CYTOCHROME B PRE-MRNA-PROCESSING PROTEIN 6"/>
    <property type="match status" value="1"/>
</dbReference>
<evidence type="ECO:0000313" key="1">
    <source>
        <dbReference type="EMBL" id="OMH85401.1"/>
    </source>
</evidence>